<accession>A0ABP4FZC5</accession>
<dbReference type="RefSeq" id="WP_253858768.1">
    <property type="nucleotide sequence ID" value="NZ_BAAALM010000008.1"/>
</dbReference>
<name>A0ABP4FZC5_9PSEU</name>
<organism evidence="2 3">
    <name type="scientific">Prauserella alba</name>
    <dbReference type="NCBI Taxonomy" id="176898"/>
    <lineage>
        <taxon>Bacteria</taxon>
        <taxon>Bacillati</taxon>
        <taxon>Actinomycetota</taxon>
        <taxon>Actinomycetes</taxon>
        <taxon>Pseudonocardiales</taxon>
        <taxon>Pseudonocardiaceae</taxon>
        <taxon>Prauserella</taxon>
    </lineage>
</organism>
<dbReference type="InterPro" id="IPR035165">
    <property type="entry name" value="DUF5319"/>
</dbReference>
<sequence>MQPVPHDVLPPDPFADDPDDPAKEIAEIEEQAGEPISEEERTELLSDLADLAVYQALLEPRGVRGIVVDCGECDLPHYHDWHLLRASLEQLLADGRMRPHEPAFDPDPADYVTWDYCRGFADGITTTENAY</sequence>
<gene>
    <name evidence="2" type="ORF">GCM10009675_29050</name>
</gene>
<evidence type="ECO:0000313" key="2">
    <source>
        <dbReference type="EMBL" id="GAA1207710.1"/>
    </source>
</evidence>
<dbReference type="EMBL" id="BAAALM010000008">
    <property type="protein sequence ID" value="GAA1207710.1"/>
    <property type="molecule type" value="Genomic_DNA"/>
</dbReference>
<evidence type="ECO:0000313" key="3">
    <source>
        <dbReference type="Proteomes" id="UP001500467"/>
    </source>
</evidence>
<comment type="caution">
    <text evidence="2">The sequence shown here is derived from an EMBL/GenBank/DDBJ whole genome shotgun (WGS) entry which is preliminary data.</text>
</comment>
<proteinExistence type="predicted"/>
<dbReference type="Proteomes" id="UP001500467">
    <property type="component" value="Unassembled WGS sequence"/>
</dbReference>
<reference evidence="3" key="1">
    <citation type="journal article" date="2019" name="Int. J. Syst. Evol. Microbiol.">
        <title>The Global Catalogue of Microorganisms (GCM) 10K type strain sequencing project: providing services to taxonomists for standard genome sequencing and annotation.</title>
        <authorList>
            <consortium name="The Broad Institute Genomics Platform"/>
            <consortium name="The Broad Institute Genome Sequencing Center for Infectious Disease"/>
            <person name="Wu L."/>
            <person name="Ma J."/>
        </authorList>
    </citation>
    <scope>NUCLEOTIDE SEQUENCE [LARGE SCALE GENOMIC DNA]</scope>
    <source>
        <strain evidence="3">JCM 13022</strain>
    </source>
</reference>
<dbReference type="Pfam" id="PF17252">
    <property type="entry name" value="DUF5319"/>
    <property type="match status" value="1"/>
</dbReference>
<feature type="region of interest" description="Disordered" evidence="1">
    <location>
        <begin position="1"/>
        <end position="21"/>
    </location>
</feature>
<keyword evidence="3" id="KW-1185">Reference proteome</keyword>
<evidence type="ECO:0000256" key="1">
    <source>
        <dbReference type="SAM" id="MobiDB-lite"/>
    </source>
</evidence>
<protein>
    <submittedName>
        <fullName evidence="2">DUF5319 domain-containing protein</fullName>
    </submittedName>
</protein>